<reference evidence="8 9" key="1">
    <citation type="submission" date="2017-02" db="EMBL/GenBank/DDBJ databases">
        <authorList>
            <person name="Peterson S.W."/>
        </authorList>
    </citation>
    <scope>NUCLEOTIDE SEQUENCE [LARGE SCALE GENOMIC DNA]</scope>
    <source>
        <strain evidence="8 9">2B3F</strain>
    </source>
</reference>
<feature type="transmembrane region" description="Helical" evidence="7">
    <location>
        <begin position="49"/>
        <end position="70"/>
    </location>
</feature>
<feature type="transmembrane region" description="Helical" evidence="7">
    <location>
        <begin position="244"/>
        <end position="277"/>
    </location>
</feature>
<evidence type="ECO:0000256" key="4">
    <source>
        <dbReference type="ARBA" id="ARBA00022989"/>
    </source>
</evidence>
<feature type="compositionally biased region" description="Basic and acidic residues" evidence="6">
    <location>
        <begin position="11"/>
        <end position="29"/>
    </location>
</feature>
<dbReference type="PANTHER" id="PTHR21716:SF64">
    <property type="entry name" value="AI-2 TRANSPORT PROTEIN TQSA"/>
    <property type="match status" value="1"/>
</dbReference>
<proteinExistence type="inferred from homology"/>
<dbReference type="RefSeq" id="WP_245829670.1">
    <property type="nucleotide sequence ID" value="NZ_FUKP01000005.1"/>
</dbReference>
<evidence type="ECO:0008006" key="10">
    <source>
        <dbReference type="Google" id="ProtNLM"/>
    </source>
</evidence>
<keyword evidence="3 7" id="KW-0812">Transmembrane</keyword>
<gene>
    <name evidence="8" type="ORF">FM125_00490</name>
</gene>
<evidence type="ECO:0000313" key="9">
    <source>
        <dbReference type="Proteomes" id="UP000196230"/>
    </source>
</evidence>
<evidence type="ECO:0000256" key="3">
    <source>
        <dbReference type="ARBA" id="ARBA00022692"/>
    </source>
</evidence>
<feature type="transmembrane region" description="Helical" evidence="7">
    <location>
        <begin position="76"/>
        <end position="93"/>
    </location>
</feature>
<evidence type="ECO:0000313" key="8">
    <source>
        <dbReference type="EMBL" id="SJN15804.1"/>
    </source>
</evidence>
<keyword evidence="5 7" id="KW-0472">Membrane</keyword>
<dbReference type="Pfam" id="PF01594">
    <property type="entry name" value="AI-2E_transport"/>
    <property type="match status" value="1"/>
</dbReference>
<accession>A0A1R4I858</accession>
<name>A0A1R4I858_9MICC</name>
<feature type="compositionally biased region" description="Basic and acidic residues" evidence="6">
    <location>
        <begin position="436"/>
        <end position="455"/>
    </location>
</feature>
<evidence type="ECO:0000256" key="1">
    <source>
        <dbReference type="ARBA" id="ARBA00004141"/>
    </source>
</evidence>
<dbReference type="InterPro" id="IPR002549">
    <property type="entry name" value="AI-2E-like"/>
</dbReference>
<protein>
    <recommendedName>
        <fullName evidence="10">AI-2E family transporter</fullName>
    </recommendedName>
</protein>
<evidence type="ECO:0000256" key="2">
    <source>
        <dbReference type="ARBA" id="ARBA00009773"/>
    </source>
</evidence>
<comment type="similarity">
    <text evidence="2">Belongs to the autoinducer-2 exporter (AI-2E) (TC 2.A.86) family.</text>
</comment>
<feature type="compositionally biased region" description="Basic and acidic residues" evidence="6">
    <location>
        <begin position="487"/>
        <end position="516"/>
    </location>
</feature>
<feature type="region of interest" description="Disordered" evidence="6">
    <location>
        <begin position="1"/>
        <end position="31"/>
    </location>
</feature>
<sequence>MNEATFNARDGAAHGERMPGESHPAGDRARRQRIRSIESEWNTSRPHRLWPRMLVLVLIAAGLVITVEFVQGLSQIIAPVFLGLNFVVVVYPVQAWLTRRGLHPVFGATVSVLLVAAVFCAFVGLLFWSILELVDALPQYTGEVQALVVDVSDQLIAWGLSPEAVQQQVNGIDWKDVSGAAVSTLTAIATNTWAVFGLLLTVVMSMFFLAMDSMGVERRVHLLNTARDELGDALIAFAQGVRRYWLVTTVFGLIVAILDVVALMIIGVPLALVWGVFSFLTNYIPNIGFVIGLIPPALLGLVEGGWPAFFAVVISYSVLNFVLQSIIQPKVAGDAVGVIPTVSFISLLFWAWVLGPLGAILALPATLLVKAILIDADPHARWLNVFIAADLKGMERFHLPKLLQRRQKEQKAKDKAVAEAAEKECVAATDGAEGQGHPEKERMAAAEEHRVDAQKDWMAAEQEAVASSPDTPVQPVAEGVAPAETDVATHADLRRGTELEDHVVRDVDDDPGARKG</sequence>
<dbReference type="Proteomes" id="UP000196230">
    <property type="component" value="Unassembled WGS sequence"/>
</dbReference>
<feature type="transmembrane region" description="Helical" evidence="7">
    <location>
        <begin position="309"/>
        <end position="327"/>
    </location>
</feature>
<organism evidence="8 9">
    <name type="scientific">Micrococcus lylae</name>
    <dbReference type="NCBI Taxonomy" id="1273"/>
    <lineage>
        <taxon>Bacteria</taxon>
        <taxon>Bacillati</taxon>
        <taxon>Actinomycetota</taxon>
        <taxon>Actinomycetes</taxon>
        <taxon>Micrococcales</taxon>
        <taxon>Micrococcaceae</taxon>
        <taxon>Micrococcus</taxon>
    </lineage>
</organism>
<evidence type="ECO:0000256" key="7">
    <source>
        <dbReference type="SAM" id="Phobius"/>
    </source>
</evidence>
<evidence type="ECO:0000256" key="5">
    <source>
        <dbReference type="ARBA" id="ARBA00023136"/>
    </source>
</evidence>
<feature type="region of interest" description="Disordered" evidence="6">
    <location>
        <begin position="426"/>
        <end position="516"/>
    </location>
</feature>
<comment type="subcellular location">
    <subcellularLocation>
        <location evidence="1">Membrane</location>
        <topology evidence="1">Multi-pass membrane protein</topology>
    </subcellularLocation>
</comment>
<dbReference type="EMBL" id="FUKP01000005">
    <property type="protein sequence ID" value="SJN15804.1"/>
    <property type="molecule type" value="Genomic_DNA"/>
</dbReference>
<dbReference type="GO" id="GO:0016020">
    <property type="term" value="C:membrane"/>
    <property type="evidence" value="ECO:0007669"/>
    <property type="project" value="UniProtKB-SubCell"/>
</dbReference>
<dbReference type="AlphaFoldDB" id="A0A1R4I858"/>
<evidence type="ECO:0000256" key="6">
    <source>
        <dbReference type="SAM" id="MobiDB-lite"/>
    </source>
</evidence>
<dbReference type="PANTHER" id="PTHR21716">
    <property type="entry name" value="TRANSMEMBRANE PROTEIN"/>
    <property type="match status" value="1"/>
</dbReference>
<keyword evidence="4 7" id="KW-1133">Transmembrane helix</keyword>
<feature type="transmembrane region" description="Helical" evidence="7">
    <location>
        <begin position="105"/>
        <end position="131"/>
    </location>
</feature>
<feature type="transmembrane region" description="Helical" evidence="7">
    <location>
        <begin position="347"/>
        <end position="373"/>
    </location>
</feature>
<feature type="transmembrane region" description="Helical" evidence="7">
    <location>
        <begin position="193"/>
        <end position="211"/>
    </location>
</feature>
<dbReference type="GO" id="GO:0055085">
    <property type="term" value="P:transmembrane transport"/>
    <property type="evidence" value="ECO:0007669"/>
    <property type="project" value="TreeGrafter"/>
</dbReference>